<sequence length="94" mass="10774">MASSGNFDPNQTYDGYKEFELLDQPFSECLMKGKQFLQNFNPRTSNCHYCFVGKKPCQHPGVPLSILKEYLWSKKDGPFWKEFPLSEAPTSDGT</sequence>
<evidence type="ECO:0000313" key="1">
    <source>
        <dbReference type="EMBL" id="MBW0490519.1"/>
    </source>
</evidence>
<organism evidence="1 2">
    <name type="scientific">Austropuccinia psidii MF-1</name>
    <dbReference type="NCBI Taxonomy" id="1389203"/>
    <lineage>
        <taxon>Eukaryota</taxon>
        <taxon>Fungi</taxon>
        <taxon>Dikarya</taxon>
        <taxon>Basidiomycota</taxon>
        <taxon>Pucciniomycotina</taxon>
        <taxon>Pucciniomycetes</taxon>
        <taxon>Pucciniales</taxon>
        <taxon>Sphaerophragmiaceae</taxon>
        <taxon>Austropuccinia</taxon>
    </lineage>
</organism>
<dbReference type="Proteomes" id="UP000765509">
    <property type="component" value="Unassembled WGS sequence"/>
</dbReference>
<gene>
    <name evidence="1" type="ORF">O181_030234</name>
</gene>
<protein>
    <submittedName>
        <fullName evidence="1">Uncharacterized protein</fullName>
    </submittedName>
</protein>
<reference evidence="1" key="1">
    <citation type="submission" date="2021-03" db="EMBL/GenBank/DDBJ databases">
        <title>Draft genome sequence of rust myrtle Austropuccinia psidii MF-1, a brazilian biotype.</title>
        <authorList>
            <person name="Quecine M.C."/>
            <person name="Pachon D.M.R."/>
            <person name="Bonatelli M.L."/>
            <person name="Correr F.H."/>
            <person name="Franceschini L.M."/>
            <person name="Leite T.F."/>
            <person name="Margarido G.R.A."/>
            <person name="Almeida C.A."/>
            <person name="Ferrarezi J.A."/>
            <person name="Labate C.A."/>
        </authorList>
    </citation>
    <scope>NUCLEOTIDE SEQUENCE</scope>
    <source>
        <strain evidence="1">MF-1</strain>
    </source>
</reference>
<accession>A0A9Q3CTP2</accession>
<comment type="caution">
    <text evidence="1">The sequence shown here is derived from an EMBL/GenBank/DDBJ whole genome shotgun (WGS) entry which is preliminary data.</text>
</comment>
<proteinExistence type="predicted"/>
<evidence type="ECO:0000313" key="2">
    <source>
        <dbReference type="Proteomes" id="UP000765509"/>
    </source>
</evidence>
<keyword evidence="2" id="KW-1185">Reference proteome</keyword>
<name>A0A9Q3CTP2_9BASI</name>
<dbReference type="AlphaFoldDB" id="A0A9Q3CTP2"/>
<dbReference type="EMBL" id="AVOT02010620">
    <property type="protein sequence ID" value="MBW0490519.1"/>
    <property type="molecule type" value="Genomic_DNA"/>
</dbReference>